<accession>A0AB39WPY6</accession>
<gene>
    <name evidence="6" type="ORF">AB3G35_12950</name>
</gene>
<keyword evidence="3" id="KW-0328">Glycosyltransferase</keyword>
<feature type="domain" description="Glycosyltransferase 2-like" evidence="5">
    <location>
        <begin position="5"/>
        <end position="113"/>
    </location>
</feature>
<dbReference type="PANTHER" id="PTHR43685">
    <property type="entry name" value="GLYCOSYLTRANSFERASE"/>
    <property type="match status" value="1"/>
</dbReference>
<sequence>MKKCCVLIPYYNAGHSLIQAIDSIDHDYITPDIIVVDDGSEQIKAADILREYKGVLPIKLLELKFNQGIEHALNHGLTVLGRDYEFIARLDCGDICKNNRFQKQLKFLEQNPTLFPCWQLG</sequence>
<protein>
    <submittedName>
        <fullName evidence="6">Glycosyltransferase family 2 protein</fullName>
    </submittedName>
</protein>
<dbReference type="SUPFAM" id="SSF53448">
    <property type="entry name" value="Nucleotide-diphospho-sugar transferases"/>
    <property type="match status" value="1"/>
</dbReference>
<evidence type="ECO:0000313" key="6">
    <source>
        <dbReference type="EMBL" id="XDV03999.1"/>
    </source>
</evidence>
<keyword evidence="2" id="KW-0472">Membrane</keyword>
<dbReference type="RefSeq" id="WP_369781566.1">
    <property type="nucleotide sequence ID" value="NZ_CP165623.1"/>
</dbReference>
<dbReference type="EMBL" id="CP165623">
    <property type="protein sequence ID" value="XDV03999.1"/>
    <property type="molecule type" value="Genomic_DNA"/>
</dbReference>
<dbReference type="Gene3D" id="3.90.550.10">
    <property type="entry name" value="Spore Coat Polysaccharide Biosynthesis Protein SpsA, Chain A"/>
    <property type="match status" value="1"/>
</dbReference>
<organism evidence="6">
    <name type="scientific">Pseudomonas sp. WC2401</name>
    <dbReference type="NCBI Taxonomy" id="3234143"/>
    <lineage>
        <taxon>Bacteria</taxon>
        <taxon>Pseudomonadati</taxon>
        <taxon>Pseudomonadota</taxon>
        <taxon>Gammaproteobacteria</taxon>
        <taxon>Pseudomonadales</taxon>
        <taxon>Pseudomonadaceae</taxon>
        <taxon>Pseudomonas</taxon>
    </lineage>
</organism>
<evidence type="ECO:0000256" key="3">
    <source>
        <dbReference type="ARBA" id="ARBA00022676"/>
    </source>
</evidence>
<dbReference type="PANTHER" id="PTHR43685:SF5">
    <property type="entry name" value="GLYCOSYLTRANSFERASE EPSE-RELATED"/>
    <property type="match status" value="1"/>
</dbReference>
<dbReference type="InterPro" id="IPR001173">
    <property type="entry name" value="Glyco_trans_2-like"/>
</dbReference>
<dbReference type="Pfam" id="PF00535">
    <property type="entry name" value="Glycos_transf_2"/>
    <property type="match status" value="1"/>
</dbReference>
<name>A0AB39WPY6_9PSED</name>
<keyword evidence="4" id="KW-0808">Transferase</keyword>
<dbReference type="InterPro" id="IPR029044">
    <property type="entry name" value="Nucleotide-diphossugar_trans"/>
</dbReference>
<evidence type="ECO:0000256" key="2">
    <source>
        <dbReference type="ARBA" id="ARBA00022519"/>
    </source>
</evidence>
<keyword evidence="2" id="KW-1003">Cell membrane</keyword>
<keyword evidence="2" id="KW-0997">Cell inner membrane</keyword>
<evidence type="ECO:0000256" key="4">
    <source>
        <dbReference type="ARBA" id="ARBA00022679"/>
    </source>
</evidence>
<evidence type="ECO:0000256" key="1">
    <source>
        <dbReference type="ARBA" id="ARBA00006739"/>
    </source>
</evidence>
<dbReference type="AlphaFoldDB" id="A0AB39WPY6"/>
<comment type="similarity">
    <text evidence="1">Belongs to the glycosyltransferase 2 family.</text>
</comment>
<dbReference type="InterPro" id="IPR050834">
    <property type="entry name" value="Glycosyltransf_2"/>
</dbReference>
<dbReference type="GO" id="GO:0016757">
    <property type="term" value="F:glycosyltransferase activity"/>
    <property type="evidence" value="ECO:0007669"/>
    <property type="project" value="UniProtKB-KW"/>
</dbReference>
<reference evidence="6" key="1">
    <citation type="submission" date="2024-07" db="EMBL/GenBank/DDBJ databases">
        <authorList>
            <person name="Biller S.J."/>
        </authorList>
    </citation>
    <scope>NUCLEOTIDE SEQUENCE</scope>
    <source>
        <strain evidence="6">WC2401</strain>
    </source>
</reference>
<evidence type="ECO:0000259" key="5">
    <source>
        <dbReference type="Pfam" id="PF00535"/>
    </source>
</evidence>
<proteinExistence type="inferred from homology"/>